<feature type="domain" description="Peptidase M50" evidence="12">
    <location>
        <begin position="10"/>
        <end position="370"/>
    </location>
</feature>
<reference evidence="14 15" key="1">
    <citation type="journal article" date="2016" name="Nat. Commun.">
        <title>Thousands of microbial genomes shed light on interconnected biogeochemical processes in an aquifer system.</title>
        <authorList>
            <person name="Anantharaman K."/>
            <person name="Brown C.T."/>
            <person name="Hug L.A."/>
            <person name="Sharon I."/>
            <person name="Castelle C.J."/>
            <person name="Probst A.J."/>
            <person name="Thomas B.C."/>
            <person name="Singh A."/>
            <person name="Wilkins M.J."/>
            <person name="Karaoz U."/>
            <person name="Brodie E.L."/>
            <person name="Williams K.H."/>
            <person name="Hubbard S.S."/>
            <person name="Banfield J.F."/>
        </authorList>
    </citation>
    <scope>NUCLEOTIDE SEQUENCE [LARGE SCALE GENOMIC DNA]</scope>
</reference>
<feature type="transmembrane region" description="Helical" evidence="11">
    <location>
        <begin position="307"/>
        <end position="328"/>
    </location>
</feature>
<evidence type="ECO:0000256" key="2">
    <source>
        <dbReference type="ARBA" id="ARBA00004141"/>
    </source>
</evidence>
<dbReference type="GO" id="GO:0006508">
    <property type="term" value="P:proteolysis"/>
    <property type="evidence" value="ECO:0007669"/>
    <property type="project" value="UniProtKB-KW"/>
</dbReference>
<dbReference type="GO" id="GO:0016020">
    <property type="term" value="C:membrane"/>
    <property type="evidence" value="ECO:0007669"/>
    <property type="project" value="UniProtKB-SubCell"/>
</dbReference>
<evidence type="ECO:0000256" key="6">
    <source>
        <dbReference type="ARBA" id="ARBA00022801"/>
    </source>
</evidence>
<keyword evidence="8 11" id="KW-1133">Transmembrane helix</keyword>
<keyword evidence="10 11" id="KW-0472">Membrane</keyword>
<dbReference type="InterPro" id="IPR041489">
    <property type="entry name" value="PDZ_6"/>
</dbReference>
<evidence type="ECO:0000256" key="5">
    <source>
        <dbReference type="ARBA" id="ARBA00022692"/>
    </source>
</evidence>
<dbReference type="AlphaFoldDB" id="A0A1G1WFK3"/>
<dbReference type="Gene3D" id="2.30.42.10">
    <property type="match status" value="1"/>
</dbReference>
<sequence length="384" mass="41300">MSLILAIIIGILILGFLVFVHEAAHFLTAKLFQVKVEEFGFGFPPRIWGRKYRETLYSINAIPAGGFVKLLGEEEKDQNDPRSFAAKDPWQRSAIIASGAIVNLILAALIFALFLGLGGFRAYFPKALSADQSLSISLPFGQEAKSVLIMAVDKGSPAQKSGIRPLDDVVSADDIKFDGVDDFQEFVSTNVGKPITLKVKNILDLSFRTVEVTPRVNPPEGEGALGVVLDPDFNKNVATIDYSSLGEKIFAGPAHSVNNLYFQGQAIGALVTQSFEEGTAEPVAENVAGPVGIVALLGFVVSETGVAILPIVQLIGVISLVLGVVNLLPIPAVDGGRLFFTLFEGVTRKKVNPNIERLIHTVGFAVLLVLFLVITVNDISKIFR</sequence>
<keyword evidence="7" id="KW-0862">Zinc</keyword>
<evidence type="ECO:0000256" key="3">
    <source>
        <dbReference type="ARBA" id="ARBA00007931"/>
    </source>
</evidence>
<accession>A0A1G1WFK3</accession>
<evidence type="ECO:0000256" key="8">
    <source>
        <dbReference type="ARBA" id="ARBA00022989"/>
    </source>
</evidence>
<dbReference type="EMBL" id="MHCS01000021">
    <property type="protein sequence ID" value="OGY26483.1"/>
    <property type="molecule type" value="Genomic_DNA"/>
</dbReference>
<feature type="transmembrane region" description="Helical" evidence="11">
    <location>
        <begin position="94"/>
        <end position="117"/>
    </location>
</feature>
<evidence type="ECO:0000256" key="7">
    <source>
        <dbReference type="ARBA" id="ARBA00022833"/>
    </source>
</evidence>
<organism evidence="14 15">
    <name type="scientific">Candidatus Woykebacteria bacterium RBG_16_43_9</name>
    <dbReference type="NCBI Taxonomy" id="1802596"/>
    <lineage>
        <taxon>Bacteria</taxon>
        <taxon>Candidatus Woykeibacteriota</taxon>
    </lineage>
</organism>
<keyword evidence="6" id="KW-0378">Hydrolase</keyword>
<dbReference type="Pfam" id="PF17820">
    <property type="entry name" value="PDZ_6"/>
    <property type="match status" value="1"/>
</dbReference>
<comment type="cofactor">
    <cofactor evidence="1">
        <name>Zn(2+)</name>
        <dbReference type="ChEBI" id="CHEBI:29105"/>
    </cofactor>
</comment>
<evidence type="ECO:0008006" key="16">
    <source>
        <dbReference type="Google" id="ProtNLM"/>
    </source>
</evidence>
<gene>
    <name evidence="14" type="ORF">A2Z11_02590</name>
</gene>
<evidence type="ECO:0000256" key="11">
    <source>
        <dbReference type="SAM" id="Phobius"/>
    </source>
</evidence>
<dbReference type="CDD" id="cd06163">
    <property type="entry name" value="S2P-M50_PDZ_RseP-like"/>
    <property type="match status" value="1"/>
</dbReference>
<evidence type="ECO:0000259" key="12">
    <source>
        <dbReference type="Pfam" id="PF02163"/>
    </source>
</evidence>
<comment type="subcellular location">
    <subcellularLocation>
        <location evidence="2">Membrane</location>
        <topology evidence="2">Multi-pass membrane protein</topology>
    </subcellularLocation>
</comment>
<dbReference type="GO" id="GO:0004222">
    <property type="term" value="F:metalloendopeptidase activity"/>
    <property type="evidence" value="ECO:0007669"/>
    <property type="project" value="InterPro"/>
</dbReference>
<name>A0A1G1WFK3_9BACT</name>
<evidence type="ECO:0000313" key="14">
    <source>
        <dbReference type="EMBL" id="OGY26483.1"/>
    </source>
</evidence>
<feature type="domain" description="PDZ" evidence="13">
    <location>
        <begin position="149"/>
        <end position="200"/>
    </location>
</feature>
<proteinExistence type="inferred from homology"/>
<dbReference type="InterPro" id="IPR004387">
    <property type="entry name" value="Pept_M50_Zn"/>
</dbReference>
<keyword evidence="9" id="KW-0482">Metalloprotease</keyword>
<evidence type="ECO:0000256" key="10">
    <source>
        <dbReference type="ARBA" id="ARBA00023136"/>
    </source>
</evidence>
<evidence type="ECO:0000313" key="15">
    <source>
        <dbReference type="Proteomes" id="UP000176389"/>
    </source>
</evidence>
<evidence type="ECO:0000256" key="4">
    <source>
        <dbReference type="ARBA" id="ARBA00022670"/>
    </source>
</evidence>
<dbReference type="Proteomes" id="UP000176389">
    <property type="component" value="Unassembled WGS sequence"/>
</dbReference>
<dbReference type="InterPro" id="IPR036034">
    <property type="entry name" value="PDZ_sf"/>
</dbReference>
<comment type="similarity">
    <text evidence="3">Belongs to the peptidase M50B family.</text>
</comment>
<evidence type="ECO:0000256" key="9">
    <source>
        <dbReference type="ARBA" id="ARBA00023049"/>
    </source>
</evidence>
<dbReference type="InterPro" id="IPR008915">
    <property type="entry name" value="Peptidase_M50"/>
</dbReference>
<dbReference type="PANTHER" id="PTHR42837:SF2">
    <property type="entry name" value="MEMBRANE METALLOPROTEASE ARASP2, CHLOROPLASTIC-RELATED"/>
    <property type="match status" value="1"/>
</dbReference>
<dbReference type="STRING" id="1802596.A2Z11_02590"/>
<evidence type="ECO:0000259" key="13">
    <source>
        <dbReference type="Pfam" id="PF17820"/>
    </source>
</evidence>
<keyword evidence="4" id="KW-0645">Protease</keyword>
<dbReference type="Pfam" id="PF02163">
    <property type="entry name" value="Peptidase_M50"/>
    <property type="match status" value="1"/>
</dbReference>
<evidence type="ECO:0000256" key="1">
    <source>
        <dbReference type="ARBA" id="ARBA00001947"/>
    </source>
</evidence>
<comment type="caution">
    <text evidence="14">The sequence shown here is derived from an EMBL/GenBank/DDBJ whole genome shotgun (WGS) entry which is preliminary data.</text>
</comment>
<feature type="transmembrane region" description="Helical" evidence="11">
    <location>
        <begin position="358"/>
        <end position="376"/>
    </location>
</feature>
<protein>
    <recommendedName>
        <fullName evidence="16">PDZ domain-containing protein</fullName>
    </recommendedName>
</protein>
<dbReference type="PANTHER" id="PTHR42837">
    <property type="entry name" value="REGULATOR OF SIGMA-E PROTEASE RSEP"/>
    <property type="match status" value="1"/>
</dbReference>
<dbReference type="SUPFAM" id="SSF50156">
    <property type="entry name" value="PDZ domain-like"/>
    <property type="match status" value="1"/>
</dbReference>
<keyword evidence="5 11" id="KW-0812">Transmembrane</keyword>